<evidence type="ECO:0008006" key="3">
    <source>
        <dbReference type="Google" id="ProtNLM"/>
    </source>
</evidence>
<organism evidence="1 2">
    <name type="scientific">Entotheonella factor</name>
    <dbReference type="NCBI Taxonomy" id="1429438"/>
    <lineage>
        <taxon>Bacteria</taxon>
        <taxon>Pseudomonadati</taxon>
        <taxon>Nitrospinota/Tectimicrobiota group</taxon>
        <taxon>Candidatus Tectimicrobiota</taxon>
        <taxon>Candidatus Entotheonellia</taxon>
        <taxon>Candidatus Entotheonellales</taxon>
        <taxon>Candidatus Entotheonellaceae</taxon>
        <taxon>Candidatus Entotheonella</taxon>
    </lineage>
</organism>
<dbReference type="EMBL" id="AZHW01001234">
    <property type="protein sequence ID" value="ETW93451.1"/>
    <property type="molecule type" value="Genomic_DNA"/>
</dbReference>
<dbReference type="InterPro" id="IPR011008">
    <property type="entry name" value="Dimeric_a/b-barrel"/>
</dbReference>
<keyword evidence="2" id="KW-1185">Reference proteome</keyword>
<dbReference type="Proteomes" id="UP000019141">
    <property type="component" value="Unassembled WGS sequence"/>
</dbReference>
<evidence type="ECO:0000313" key="2">
    <source>
        <dbReference type="Proteomes" id="UP000019141"/>
    </source>
</evidence>
<comment type="caution">
    <text evidence="1">The sequence shown here is derived from an EMBL/GenBank/DDBJ whole genome shotgun (WGS) entry which is preliminary data.</text>
</comment>
<dbReference type="Pfam" id="PF14114">
    <property type="entry name" value="DUF4286"/>
    <property type="match status" value="1"/>
</dbReference>
<reference evidence="1 2" key="1">
    <citation type="journal article" date="2014" name="Nature">
        <title>An environmental bacterial taxon with a large and distinct metabolic repertoire.</title>
        <authorList>
            <person name="Wilson M.C."/>
            <person name="Mori T."/>
            <person name="Ruckert C."/>
            <person name="Uria A.R."/>
            <person name="Helf M.J."/>
            <person name="Takada K."/>
            <person name="Gernert C."/>
            <person name="Steffens U.A."/>
            <person name="Heycke N."/>
            <person name="Schmitt S."/>
            <person name="Rinke C."/>
            <person name="Helfrich E.J."/>
            <person name="Brachmann A.O."/>
            <person name="Gurgui C."/>
            <person name="Wakimoto T."/>
            <person name="Kracht M."/>
            <person name="Crusemann M."/>
            <person name="Hentschel U."/>
            <person name="Abe I."/>
            <person name="Matsunaga S."/>
            <person name="Kalinowski J."/>
            <person name="Takeyama H."/>
            <person name="Piel J."/>
        </authorList>
    </citation>
    <scope>NUCLEOTIDE SEQUENCE [LARGE SCALE GENOMIC DNA]</scope>
    <source>
        <strain evidence="2">TSY1</strain>
    </source>
</reference>
<dbReference type="HOGENOM" id="CLU_164573_0_0_7"/>
<evidence type="ECO:0000313" key="1">
    <source>
        <dbReference type="EMBL" id="ETW93451.1"/>
    </source>
</evidence>
<protein>
    <recommendedName>
        <fullName evidence="3">EthD domain-containing protein</fullName>
    </recommendedName>
</protein>
<sequence>MADYIYLVQMDIPAEMEDEFNNIYDTQHVPYILKAPGVHGCSRYRLESTNKDGMARYAAVYDIDSPEVPESDGWKAESEKGDWATKIRPHTTNRSHSIFKRV</sequence>
<dbReference type="AlphaFoldDB" id="W4L7X9"/>
<proteinExistence type="predicted"/>
<gene>
    <name evidence="1" type="ORF">ETSY1_39165</name>
</gene>
<name>W4L7X9_ENTF1</name>
<dbReference type="SUPFAM" id="SSF54909">
    <property type="entry name" value="Dimeric alpha+beta barrel"/>
    <property type="match status" value="1"/>
</dbReference>
<accession>W4L7X9</accession>
<dbReference type="InterPro" id="IPR025563">
    <property type="entry name" value="DUF4286"/>
</dbReference>